<dbReference type="SUPFAM" id="SSF47928">
    <property type="entry name" value="N-terminal domain of the delta subunit of the F1F0-ATP synthase"/>
    <property type="match status" value="1"/>
</dbReference>
<keyword evidence="6 8" id="KW-0472">Membrane</keyword>
<evidence type="ECO:0000256" key="8">
    <source>
        <dbReference type="HAMAP-Rule" id="MF_01416"/>
    </source>
</evidence>
<evidence type="ECO:0000256" key="3">
    <source>
        <dbReference type="ARBA" id="ARBA00022448"/>
    </source>
</evidence>
<dbReference type="AlphaFoldDB" id="A0A1G4P0I4"/>
<evidence type="ECO:0000313" key="9">
    <source>
        <dbReference type="EMBL" id="SCW24401.1"/>
    </source>
</evidence>
<reference evidence="9" key="1">
    <citation type="submission" date="2016-10" db="EMBL/GenBank/DDBJ databases">
        <title>Chloroplast genomes as a tool to resolve red algal phylogenies: a case study in the Nemaliales.</title>
        <authorList>
            <person name="Costa J.F."/>
            <person name="Lin S.M."/>
            <person name="Macaya E.C."/>
            <person name="Fernandez-Garcia C."/>
            <person name="Verbruggen H."/>
        </authorList>
    </citation>
    <scope>NUCLEOTIDE SEQUENCE</scope>
    <source>
        <strain evidence="9">C.0024</strain>
    </source>
</reference>
<proteinExistence type="inferred from homology"/>
<evidence type="ECO:0000256" key="7">
    <source>
        <dbReference type="ARBA" id="ARBA00023310"/>
    </source>
</evidence>
<keyword evidence="9" id="KW-0150">Chloroplast</keyword>
<dbReference type="GO" id="GO:0046933">
    <property type="term" value="F:proton-transporting ATP synthase activity, rotational mechanism"/>
    <property type="evidence" value="ECO:0007669"/>
    <property type="project" value="UniProtKB-UniRule"/>
</dbReference>
<dbReference type="HAMAP" id="MF_01416">
    <property type="entry name" value="ATP_synth_delta_bact"/>
    <property type="match status" value="1"/>
</dbReference>
<dbReference type="GeneID" id="30000294"/>
<dbReference type="InterPro" id="IPR020781">
    <property type="entry name" value="ATPase_OSCP/d_CS"/>
</dbReference>
<dbReference type="GO" id="GO:0045259">
    <property type="term" value="C:proton-transporting ATP synthase complex"/>
    <property type="evidence" value="ECO:0007669"/>
    <property type="project" value="UniProtKB-KW"/>
</dbReference>
<organism evidence="9">
    <name type="scientific">Trichogloeopsis pedicellata</name>
    <dbReference type="NCBI Taxonomy" id="1495610"/>
    <lineage>
        <taxon>Eukaryota</taxon>
        <taxon>Rhodophyta</taxon>
        <taxon>Florideophyceae</taxon>
        <taxon>Nemaliophycidae</taxon>
        <taxon>Nemaliales</taxon>
        <taxon>Liagoraceae</taxon>
        <taxon>Trichogloeopsis</taxon>
    </lineage>
</organism>
<keyword evidence="3 8" id="KW-0813">Transport</keyword>
<keyword evidence="8" id="KW-0793">Thylakoid</keyword>
<name>A0A1G4P0I4_9FLOR</name>
<dbReference type="PROSITE" id="PS00389">
    <property type="entry name" value="ATPASE_DELTA"/>
    <property type="match status" value="1"/>
</dbReference>
<dbReference type="RefSeq" id="YP_009315743.1">
    <property type="nucleotide sequence ID" value="NC_031668.1"/>
</dbReference>
<dbReference type="InterPro" id="IPR000711">
    <property type="entry name" value="ATPase_OSCP/dsu"/>
</dbReference>
<keyword evidence="7 8" id="KW-0066">ATP synthesis</keyword>
<comment type="subunit">
    <text evidence="8">F-type ATPases have 2 components, F(1) - the catalytic core - and F(0) - the membrane proton channel. F(1) has five subunits: alpha(3), beta(3), gamma(1), delta(1), epsilon(1). CF(0) has four main subunits: a(1), b(1), b'(1) and c(10-14). The alpha and beta chains form an alternating ring which encloses part of the gamma chain. F(1) is attached to F(0) by a central stalk formed by the gamma and epsilon chains, while a peripheral stalk is formed by the delta, b and b' chains.</text>
</comment>
<dbReference type="GO" id="GO:0009535">
    <property type="term" value="C:chloroplast thylakoid membrane"/>
    <property type="evidence" value="ECO:0007669"/>
    <property type="project" value="UniProtKB-SubCell"/>
</dbReference>
<evidence type="ECO:0000256" key="6">
    <source>
        <dbReference type="ARBA" id="ARBA00023136"/>
    </source>
</evidence>
<comment type="function">
    <text evidence="8">This protein is part of the stalk that links CF(0) to CF(1). It either transmits conformational changes from CF(0) to CF(1) or is implicated in proton conduction.</text>
</comment>
<comment type="subcellular location">
    <subcellularLocation>
        <location evidence="1">Membrane</location>
    </subcellularLocation>
    <subcellularLocation>
        <location evidence="8">Plastid</location>
        <location evidence="8">Chloroplast thylakoid membrane</location>
        <topology evidence="8">Peripheral membrane protein</topology>
    </subcellularLocation>
</comment>
<reference evidence="9" key="2">
    <citation type="submission" date="2016-10" db="EMBL/GenBank/DDBJ databases">
        <authorList>
            <person name="de Groot N.N."/>
        </authorList>
    </citation>
    <scope>NUCLEOTIDE SEQUENCE</scope>
    <source>
        <strain evidence="9">C.0024</strain>
    </source>
</reference>
<keyword evidence="4 8" id="KW-0375">Hydrogen ion transport</keyword>
<dbReference type="Gene3D" id="1.10.520.20">
    <property type="entry name" value="N-terminal domain of the delta subunit of the F1F0-ATP synthase"/>
    <property type="match status" value="1"/>
</dbReference>
<evidence type="ECO:0000256" key="1">
    <source>
        <dbReference type="ARBA" id="ARBA00004370"/>
    </source>
</evidence>
<dbReference type="PRINTS" id="PR00125">
    <property type="entry name" value="ATPASEDELTA"/>
</dbReference>
<accession>A0A1G4P0I4</accession>
<comment type="function">
    <text evidence="8">F(1)F(0) ATP synthase produces ATP from ADP in the presence of a proton or sodium gradient. F-type ATPases consist of two structural domains, F(1) containing the extramembraneous catalytic core and F(0) containing the membrane proton channel, linked together by a central stalk and a peripheral stalk. During catalysis, ATP synthesis in the catalytic domain of F(1) is coupled via a rotary mechanism of the central stalk subunits to proton translocation.</text>
</comment>
<dbReference type="EMBL" id="LT622878">
    <property type="protein sequence ID" value="SCW24401.1"/>
    <property type="molecule type" value="Genomic_DNA"/>
</dbReference>
<evidence type="ECO:0000256" key="4">
    <source>
        <dbReference type="ARBA" id="ARBA00022781"/>
    </source>
</evidence>
<evidence type="ECO:0000256" key="2">
    <source>
        <dbReference type="ARBA" id="ARBA00007046"/>
    </source>
</evidence>
<dbReference type="Pfam" id="PF00213">
    <property type="entry name" value="OSCP"/>
    <property type="match status" value="1"/>
</dbReference>
<keyword evidence="9" id="KW-0934">Plastid</keyword>
<evidence type="ECO:0000256" key="5">
    <source>
        <dbReference type="ARBA" id="ARBA00023065"/>
    </source>
</evidence>
<sequence length="186" mass="20771">MSTKTLAHKLSQPYAEALLEIAQKSNQIDKIREDVNIVLQVLSESNKLVAFFNNPLINVKSKKEIIKQLFSNQLSNEILVFMCLLIDRKRISYISAILNRYLTIVSNLESFIVADVIASNMFTDLQKQALINKLKEITGKKSVQLNISIDTTLIAGFTVQIGSKIIDTSLRGQLQEIGSFLGASKV</sequence>
<geneLocation type="chloroplast" evidence="9"/>
<dbReference type="PANTHER" id="PTHR11910">
    <property type="entry name" value="ATP SYNTHASE DELTA CHAIN"/>
    <property type="match status" value="1"/>
</dbReference>
<keyword evidence="5 8" id="KW-0406">Ion transport</keyword>
<dbReference type="InterPro" id="IPR026015">
    <property type="entry name" value="ATP_synth_OSCP/delta_N_sf"/>
</dbReference>
<gene>
    <name evidence="8 9" type="primary">atpD</name>
    <name evidence="9" type="ORF">C00024_112</name>
</gene>
<protein>
    <recommendedName>
        <fullName evidence="8">ATP synthase subunit delta, chloroplastic</fullName>
    </recommendedName>
    <alternativeName>
        <fullName evidence="8">ATP synthase F(1) sector subunit delta</fullName>
    </alternativeName>
    <alternativeName>
        <fullName evidence="8">F-type ATPase subunit delta</fullName>
    </alternativeName>
</protein>
<keyword evidence="8" id="KW-0139">CF(1)</keyword>
<comment type="similarity">
    <text evidence="2 8">Belongs to the ATPase delta chain family.</text>
</comment>
<dbReference type="NCBIfam" id="TIGR01145">
    <property type="entry name" value="ATP_synt_delta"/>
    <property type="match status" value="1"/>
</dbReference>